<feature type="compositionally biased region" description="Low complexity" evidence="1">
    <location>
        <begin position="1"/>
        <end position="19"/>
    </location>
</feature>
<organism evidence="3 4">
    <name type="scientific">Syncephalis pseudoplumigaleata</name>
    <dbReference type="NCBI Taxonomy" id="1712513"/>
    <lineage>
        <taxon>Eukaryota</taxon>
        <taxon>Fungi</taxon>
        <taxon>Fungi incertae sedis</taxon>
        <taxon>Zoopagomycota</taxon>
        <taxon>Zoopagomycotina</taxon>
        <taxon>Zoopagomycetes</taxon>
        <taxon>Zoopagales</taxon>
        <taxon>Piptocephalidaceae</taxon>
        <taxon>Syncephalis</taxon>
    </lineage>
</organism>
<name>A0A4P9Z069_9FUNG</name>
<dbReference type="Proteomes" id="UP000278143">
    <property type="component" value="Unassembled WGS sequence"/>
</dbReference>
<proteinExistence type="predicted"/>
<evidence type="ECO:0000259" key="2">
    <source>
        <dbReference type="Pfam" id="PF09444"/>
    </source>
</evidence>
<dbReference type="AlphaFoldDB" id="A0A4P9Z069"/>
<feature type="region of interest" description="Disordered" evidence="1">
    <location>
        <begin position="254"/>
        <end position="276"/>
    </location>
</feature>
<feature type="compositionally biased region" description="Acidic residues" evidence="1">
    <location>
        <begin position="463"/>
        <end position="472"/>
    </location>
</feature>
<accession>A0A4P9Z069</accession>
<feature type="region of interest" description="Disordered" evidence="1">
    <location>
        <begin position="396"/>
        <end position="546"/>
    </location>
</feature>
<keyword evidence="4" id="KW-1185">Reference proteome</keyword>
<feature type="compositionally biased region" description="Acidic residues" evidence="1">
    <location>
        <begin position="405"/>
        <end position="447"/>
    </location>
</feature>
<feature type="compositionally biased region" description="Acidic residues" evidence="1">
    <location>
        <begin position="670"/>
        <end position="680"/>
    </location>
</feature>
<feature type="compositionally biased region" description="Basic and acidic residues" evidence="1">
    <location>
        <begin position="140"/>
        <end position="164"/>
    </location>
</feature>
<dbReference type="Pfam" id="PF09444">
    <property type="entry name" value="MRC1"/>
    <property type="match status" value="1"/>
</dbReference>
<protein>
    <recommendedName>
        <fullName evidence="2">DNA replication checkpoint mediator MRC1 domain-containing protein</fullName>
    </recommendedName>
</protein>
<sequence>MNEAQLPPSGSSSPELGPLDDPAMADSQGVQEDWRSLYQYDDSEESDEENVRRSEELHRRIANLSDNEDIEHTKPGQQAAWLIDSDLSEIDEAMLDSSSDDEARAAREPATVQRKASRKRRPKSARRSMQQKAATTTKLAVEDHGVFEQSESIEHDEHDGVDGVDVRRARKEKGLSKKDQLAMHKEAQRLIRQTSSQLEAVTDHLDMGEFLRSCHATTGEAAPMDHDKADHGLPTLADMTATSDGAGEMVQDGHGAVSGRSKGKQPMPASLPTFSHIPRATSTTSAMADTELVIVESFDGAAATTPLSSGVVTTPRKLRRKLLEITREKERVQARPKTTDITPQELNRVLVTKIARQTHQLRQEAEDLAKQMGVWQPPTQGVSELAREKERRKLAAGLDTAMTDEALEDGDVEQDAEEDGAEDDDIAYSGEEEAEQEEEEQEEEIDEASIVPPAAPSTAEEATMAEEQDDVDAATALATRTKGRSRTRMMVESDEESTMPNETTKTTTATDPMHSTIFTVHDDAHANEEEDEEDEEGASTGTRRLLNRKRLVADMIKRTRSLQPMNKRTAAYFDAEAEEEEDEWAGFLDQHRTHHESDEEEDDDDRFMDDLDVVVQDLSDEEENEEQVVALHRQQMDDQDAADVSNLIRDLQEGTLGRSRLDFHGKGYGLDDDDDDDDDGGGGGRGRSIGWLDTRPIEYQREVDEQLGELEKNPATAAFARMAMGIDEADEAADEADRHELDFLSDDEHDADEQRPPMRNYNYRSLHSHHHHTSASATNNKEDEDDFEVDQWRLGHQSDAAPMTVSHPLDDYTARILIGLCF</sequence>
<reference evidence="4" key="1">
    <citation type="journal article" date="2018" name="Nat. Microbiol.">
        <title>Leveraging single-cell genomics to expand the fungal tree of life.</title>
        <authorList>
            <person name="Ahrendt S.R."/>
            <person name="Quandt C.A."/>
            <person name="Ciobanu D."/>
            <person name="Clum A."/>
            <person name="Salamov A."/>
            <person name="Andreopoulos B."/>
            <person name="Cheng J.F."/>
            <person name="Woyke T."/>
            <person name="Pelin A."/>
            <person name="Henrissat B."/>
            <person name="Reynolds N.K."/>
            <person name="Benny G.L."/>
            <person name="Smith M.E."/>
            <person name="James T.Y."/>
            <person name="Grigoriev I.V."/>
        </authorList>
    </citation>
    <scope>NUCLEOTIDE SEQUENCE [LARGE SCALE GENOMIC DNA]</scope>
    <source>
        <strain evidence="4">Benny S71-1</strain>
    </source>
</reference>
<feature type="region of interest" description="Disordered" evidence="1">
    <location>
        <begin position="659"/>
        <end position="691"/>
    </location>
</feature>
<feature type="domain" description="DNA replication checkpoint mediator MRC1" evidence="2">
    <location>
        <begin position="567"/>
        <end position="721"/>
    </location>
</feature>
<evidence type="ECO:0000256" key="1">
    <source>
        <dbReference type="SAM" id="MobiDB-lite"/>
    </source>
</evidence>
<evidence type="ECO:0000313" key="4">
    <source>
        <dbReference type="Proteomes" id="UP000278143"/>
    </source>
</evidence>
<dbReference type="OrthoDB" id="2130597at2759"/>
<dbReference type="InterPro" id="IPR018564">
    <property type="entry name" value="Repl_chkpnt_MRC1_dom"/>
</dbReference>
<feature type="region of interest" description="Disordered" evidence="1">
    <location>
        <begin position="92"/>
        <end position="164"/>
    </location>
</feature>
<feature type="region of interest" description="Disordered" evidence="1">
    <location>
        <begin position="1"/>
        <end position="56"/>
    </location>
</feature>
<dbReference type="EMBL" id="KZ989622">
    <property type="protein sequence ID" value="RKP25774.1"/>
    <property type="molecule type" value="Genomic_DNA"/>
</dbReference>
<feature type="compositionally biased region" description="Acidic residues" evidence="1">
    <location>
        <begin position="528"/>
        <end position="537"/>
    </location>
</feature>
<evidence type="ECO:0000313" key="3">
    <source>
        <dbReference type="EMBL" id="RKP25774.1"/>
    </source>
</evidence>
<gene>
    <name evidence="3" type="ORF">SYNPS1DRAFT_28502</name>
</gene>
<feature type="compositionally biased region" description="Basic residues" evidence="1">
    <location>
        <begin position="115"/>
        <end position="126"/>
    </location>
</feature>
<feature type="compositionally biased region" description="Polar residues" evidence="1">
    <location>
        <begin position="498"/>
        <end position="510"/>
    </location>
</feature>